<dbReference type="InterPro" id="IPR001789">
    <property type="entry name" value="Sig_transdc_resp-reg_receiver"/>
</dbReference>
<dbReference type="InterPro" id="IPR003607">
    <property type="entry name" value="HD/PDEase_dom"/>
</dbReference>
<comment type="caution">
    <text evidence="4">The sequence shown here is derived from an EMBL/GenBank/DDBJ whole genome shotgun (WGS) entry which is preliminary data.</text>
</comment>
<dbReference type="PANTHER" id="PTHR45228">
    <property type="entry name" value="CYCLIC DI-GMP PHOSPHODIESTERASE TM_0186-RELATED"/>
    <property type="match status" value="1"/>
</dbReference>
<evidence type="ECO:0000259" key="3">
    <source>
        <dbReference type="PROSITE" id="PS51832"/>
    </source>
</evidence>
<dbReference type="Proteomes" id="UP001368500">
    <property type="component" value="Unassembled WGS sequence"/>
</dbReference>
<dbReference type="InterPro" id="IPR011006">
    <property type="entry name" value="CheY-like_superfamily"/>
</dbReference>
<keyword evidence="5" id="KW-1185">Reference proteome</keyword>
<dbReference type="Pfam" id="PF13487">
    <property type="entry name" value="HD_5"/>
    <property type="match status" value="1"/>
</dbReference>
<keyword evidence="1" id="KW-0597">Phosphoprotein</keyword>
<protein>
    <submittedName>
        <fullName evidence="4">HD domain-containing phosphohydrolase</fullName>
    </submittedName>
</protein>
<organism evidence="4 5">
    <name type="scientific">Pseudaquabacterium rugosum</name>
    <dbReference type="NCBI Taxonomy" id="2984194"/>
    <lineage>
        <taxon>Bacteria</taxon>
        <taxon>Pseudomonadati</taxon>
        <taxon>Pseudomonadota</taxon>
        <taxon>Betaproteobacteria</taxon>
        <taxon>Burkholderiales</taxon>
        <taxon>Sphaerotilaceae</taxon>
        <taxon>Pseudaquabacterium</taxon>
    </lineage>
</organism>
<evidence type="ECO:0000256" key="1">
    <source>
        <dbReference type="PROSITE-ProRule" id="PRU00169"/>
    </source>
</evidence>
<feature type="domain" description="HD-GYP" evidence="3">
    <location>
        <begin position="176"/>
        <end position="388"/>
    </location>
</feature>
<sequence length="388" mass="42269">MHPCDLPEGLLPASALAIDASPTTPLPGAAARPRLLVVDDTPANLALLAHLLDGQYRVQLAPGGAKALELARREPPDLIILDIMMPELDGYAVCRALKADARTAHVPVLFLTALSRPEDESAGFAAGGADFIHKPFNPATVLARVATQLQLKASQDQLRAYNRGLRSALDERLREVDLLREATLHVMVSFAEFRDEDTGHHVKRTQEYVRALGDWLRQQPGSGVTLDDAALELLAKSAPLHDIGKVAIPDGILLKPGRLTTEEFAIMRTHAVRGWEMLQRAAQRMGTSGSDYLRYGMEIARHHHERWDGSGYPDSLAGEAIPLSARLMAVADVYDALISRRPYKAPYPHAEAMAEIIAAAGSHFDPAVVGALRAIEPTVRAIAEHWHD</sequence>
<dbReference type="PANTHER" id="PTHR45228:SF5">
    <property type="entry name" value="CYCLIC DI-GMP PHOSPHODIESTERASE VC_1348-RELATED"/>
    <property type="match status" value="1"/>
</dbReference>
<dbReference type="EMBL" id="JBBUTF010000007">
    <property type="protein sequence ID" value="MEK8026290.1"/>
    <property type="molecule type" value="Genomic_DNA"/>
</dbReference>
<dbReference type="RefSeq" id="WP_341374066.1">
    <property type="nucleotide sequence ID" value="NZ_JBBUTF010000007.1"/>
</dbReference>
<dbReference type="InterPro" id="IPR052020">
    <property type="entry name" value="Cyclic_di-GMP/3'3'-cGAMP_PDE"/>
</dbReference>
<dbReference type="PROSITE" id="PS51832">
    <property type="entry name" value="HD_GYP"/>
    <property type="match status" value="1"/>
</dbReference>
<dbReference type="SMART" id="SM00448">
    <property type="entry name" value="REC"/>
    <property type="match status" value="1"/>
</dbReference>
<dbReference type="PROSITE" id="PS50110">
    <property type="entry name" value="RESPONSE_REGULATORY"/>
    <property type="match status" value="1"/>
</dbReference>
<dbReference type="InterPro" id="IPR037522">
    <property type="entry name" value="HD_GYP_dom"/>
</dbReference>
<accession>A0ABU9B8S7</accession>
<evidence type="ECO:0000313" key="4">
    <source>
        <dbReference type="EMBL" id="MEK8026290.1"/>
    </source>
</evidence>
<feature type="domain" description="Response regulatory" evidence="2">
    <location>
        <begin position="34"/>
        <end position="149"/>
    </location>
</feature>
<gene>
    <name evidence="4" type="ORF">AACH11_10000</name>
</gene>
<evidence type="ECO:0000259" key="2">
    <source>
        <dbReference type="PROSITE" id="PS50110"/>
    </source>
</evidence>
<dbReference type="SUPFAM" id="SSF52172">
    <property type="entry name" value="CheY-like"/>
    <property type="match status" value="1"/>
</dbReference>
<proteinExistence type="predicted"/>
<evidence type="ECO:0000313" key="5">
    <source>
        <dbReference type="Proteomes" id="UP001368500"/>
    </source>
</evidence>
<dbReference type="Gene3D" id="1.10.3210.10">
    <property type="entry name" value="Hypothetical protein af1432"/>
    <property type="match status" value="1"/>
</dbReference>
<feature type="modified residue" description="4-aspartylphosphate" evidence="1">
    <location>
        <position position="82"/>
    </location>
</feature>
<dbReference type="Gene3D" id="3.40.50.2300">
    <property type="match status" value="1"/>
</dbReference>
<dbReference type="Pfam" id="PF00072">
    <property type="entry name" value="Response_reg"/>
    <property type="match status" value="1"/>
</dbReference>
<name>A0ABU9B8S7_9BURK</name>
<dbReference type="SUPFAM" id="SSF109604">
    <property type="entry name" value="HD-domain/PDEase-like"/>
    <property type="match status" value="1"/>
</dbReference>
<dbReference type="SMART" id="SM00471">
    <property type="entry name" value="HDc"/>
    <property type="match status" value="1"/>
</dbReference>
<dbReference type="CDD" id="cd00077">
    <property type="entry name" value="HDc"/>
    <property type="match status" value="1"/>
</dbReference>
<reference evidence="4 5" key="1">
    <citation type="submission" date="2024-04" db="EMBL/GenBank/DDBJ databases">
        <title>Novel species of the genus Ideonella isolated from streams.</title>
        <authorList>
            <person name="Lu H."/>
        </authorList>
    </citation>
    <scope>NUCLEOTIDE SEQUENCE [LARGE SCALE GENOMIC DNA]</scope>
    <source>
        <strain evidence="4 5">BYS139W</strain>
    </source>
</reference>